<name>A0A3B0K3V9_DROGU</name>
<dbReference type="AlphaFoldDB" id="A0A3B0K3V9"/>
<dbReference type="Proteomes" id="UP000268350">
    <property type="component" value="Unassembled WGS sequence"/>
</dbReference>
<feature type="non-terminal residue" evidence="1">
    <location>
        <position position="1"/>
    </location>
</feature>
<gene>
    <name evidence="1" type="ORF">DGUA_6G019059</name>
</gene>
<keyword evidence="2" id="KW-1185">Reference proteome</keyword>
<accession>A0A3B0K3V9</accession>
<protein>
    <submittedName>
        <fullName evidence="1">Uncharacterized protein</fullName>
    </submittedName>
</protein>
<dbReference type="EMBL" id="OUUW01000017">
    <property type="protein sequence ID" value="SPP88917.1"/>
    <property type="molecule type" value="Genomic_DNA"/>
</dbReference>
<feature type="non-terminal residue" evidence="1">
    <location>
        <position position="249"/>
    </location>
</feature>
<evidence type="ECO:0000313" key="2">
    <source>
        <dbReference type="Proteomes" id="UP000268350"/>
    </source>
</evidence>
<proteinExistence type="predicted"/>
<evidence type="ECO:0000313" key="1">
    <source>
        <dbReference type="EMBL" id="SPP88917.1"/>
    </source>
</evidence>
<reference evidence="2" key="1">
    <citation type="submission" date="2018-01" db="EMBL/GenBank/DDBJ databases">
        <authorList>
            <person name="Alioto T."/>
            <person name="Alioto T."/>
        </authorList>
    </citation>
    <scope>NUCLEOTIDE SEQUENCE [LARGE SCALE GENOMIC DNA]</scope>
</reference>
<sequence>NSCSCNYVDLTYVCYIYREETCETLLTRHNLYTLYSVEHLTLTVLTFFIHLSSTSTSISLLMPTRSFSSNSCSCNYVDLTYVCYIYREETCETLLTRHNLYTLYSVEHLTLTVLTFFLHLSSTSTSISLLMPTRSFSSTPLPLSRTLREAYAAIIMTQSDPDLCEHTEVWMQNLVALAFMVSEIQALNKTEERTARRTDGQTDMAQSNRLLILIKNIYTLWGRKRFLLCVTYIHFVHKYNIPYLLFEYR</sequence>
<organism evidence="1 2">
    <name type="scientific">Drosophila guanche</name>
    <name type="common">Fruit fly</name>
    <dbReference type="NCBI Taxonomy" id="7266"/>
    <lineage>
        <taxon>Eukaryota</taxon>
        <taxon>Metazoa</taxon>
        <taxon>Ecdysozoa</taxon>
        <taxon>Arthropoda</taxon>
        <taxon>Hexapoda</taxon>
        <taxon>Insecta</taxon>
        <taxon>Pterygota</taxon>
        <taxon>Neoptera</taxon>
        <taxon>Endopterygota</taxon>
        <taxon>Diptera</taxon>
        <taxon>Brachycera</taxon>
        <taxon>Muscomorpha</taxon>
        <taxon>Ephydroidea</taxon>
        <taxon>Drosophilidae</taxon>
        <taxon>Drosophila</taxon>
        <taxon>Sophophora</taxon>
    </lineage>
</organism>